<protein>
    <submittedName>
        <fullName evidence="2">Uncharacterized protein</fullName>
    </submittedName>
</protein>
<dbReference type="InParanoid" id="Q74FR7"/>
<evidence type="ECO:0000313" key="3">
    <source>
        <dbReference type="Proteomes" id="UP000000577"/>
    </source>
</evidence>
<dbReference type="EMBL" id="AE017180">
    <property type="protein sequence ID" value="AAR33870.1"/>
    <property type="molecule type" value="Genomic_DNA"/>
</dbReference>
<dbReference type="AlphaFoldDB" id="Q74FR7"/>
<dbReference type="STRING" id="243231.GSU0539"/>
<keyword evidence="3" id="KW-1185">Reference proteome</keyword>
<gene>
    <name evidence="2" type="ordered locus">GSU0539</name>
</gene>
<dbReference type="SMR" id="Q74FR7"/>
<reference evidence="2 3" key="2">
    <citation type="journal article" date="2012" name="BMC Genomics">
        <title>Comparative genomic analysis of Geobacter sulfurreducens KN400, a strain with enhanced capacity for extracellular electron transfer and electricity production.</title>
        <authorList>
            <person name="Butler J.E."/>
            <person name="Young N.D."/>
            <person name="Aklujkar M."/>
            <person name="Lovley D.R."/>
        </authorList>
    </citation>
    <scope>NUCLEOTIDE SEQUENCE [LARGE SCALE GENOMIC DNA]</scope>
    <source>
        <strain evidence="3">ATCC 51573 / DSM 12127 / PCA</strain>
    </source>
</reference>
<feature type="compositionally biased region" description="Basic and acidic residues" evidence="1">
    <location>
        <begin position="24"/>
        <end position="35"/>
    </location>
</feature>
<dbReference type="eggNOG" id="ENOG502ZRAW">
    <property type="taxonomic scope" value="Bacteria"/>
</dbReference>
<feature type="region of interest" description="Disordered" evidence="1">
    <location>
        <begin position="16"/>
        <end position="58"/>
    </location>
</feature>
<accession>Q74FR7</accession>
<proteinExistence type="predicted"/>
<evidence type="ECO:0000256" key="1">
    <source>
        <dbReference type="SAM" id="MobiDB-lite"/>
    </source>
</evidence>
<dbReference type="PATRIC" id="fig|243231.5.peg.540"/>
<name>Q74FR7_GEOSL</name>
<dbReference type="OrthoDB" id="5398275at2"/>
<feature type="compositionally biased region" description="Basic residues" evidence="1">
    <location>
        <begin position="47"/>
        <end position="58"/>
    </location>
</feature>
<sequence>MMMEKQTEMIEQLAEDAEVTLSTDYERKDLKERRSVAKSSLYDGSKKLKHSVPKGKRV</sequence>
<dbReference type="Proteomes" id="UP000000577">
    <property type="component" value="Chromosome"/>
</dbReference>
<organism evidence="2 3">
    <name type="scientific">Geobacter sulfurreducens (strain ATCC 51573 / DSM 12127 / PCA)</name>
    <dbReference type="NCBI Taxonomy" id="243231"/>
    <lineage>
        <taxon>Bacteria</taxon>
        <taxon>Pseudomonadati</taxon>
        <taxon>Thermodesulfobacteriota</taxon>
        <taxon>Desulfuromonadia</taxon>
        <taxon>Geobacterales</taxon>
        <taxon>Geobacteraceae</taxon>
        <taxon>Geobacter</taxon>
    </lineage>
</organism>
<dbReference type="KEGG" id="gsu:GSU0539"/>
<dbReference type="HOGENOM" id="CLU_2990247_0_0_7"/>
<dbReference type="EnsemblBacteria" id="AAR33870">
    <property type="protein sequence ID" value="AAR33870"/>
    <property type="gene ID" value="GSU0539"/>
</dbReference>
<evidence type="ECO:0000313" key="2">
    <source>
        <dbReference type="EMBL" id="AAR33870.1"/>
    </source>
</evidence>
<reference evidence="2 3" key="1">
    <citation type="journal article" date="2003" name="Science">
        <title>Genome of Geobacter sulfurreducens: metal reduction in subsurface environments.</title>
        <authorList>
            <person name="Methe B.A."/>
            <person name="Nelson K.E."/>
            <person name="Eisen J.A."/>
            <person name="Paulsen I.T."/>
            <person name="Nelson W."/>
            <person name="Heidelberg J.F."/>
            <person name="Wu D."/>
            <person name="Wu M."/>
            <person name="Ward N."/>
            <person name="Beanan M.J."/>
            <person name="Dodson R.J."/>
            <person name="Madupu R."/>
            <person name="Brinkac L.M."/>
            <person name="Daugherty S.C."/>
            <person name="DeBoy R.T."/>
            <person name="Durkin A.S."/>
            <person name="Gwinn M."/>
            <person name="Kolonay J.F."/>
            <person name="Sullivan S.A."/>
            <person name="Haft D.H."/>
            <person name="Selengut J."/>
            <person name="Davidsen T.M."/>
            <person name="Zafar N."/>
            <person name="White O."/>
            <person name="Tran B."/>
            <person name="Romero C."/>
            <person name="Forberger H.A."/>
            <person name="Weidman J."/>
            <person name="Khouri H."/>
            <person name="Feldblyum T.V."/>
            <person name="Utterback T.R."/>
            <person name="Van Aken S.E."/>
            <person name="Lovley D.R."/>
            <person name="Fraser C.M."/>
        </authorList>
    </citation>
    <scope>NUCLEOTIDE SEQUENCE [LARGE SCALE GENOMIC DNA]</scope>
    <source>
        <strain evidence="3">ATCC 51573 / DSM 12127 / PCA</strain>
    </source>
</reference>